<keyword evidence="1" id="KW-0472">Membrane</keyword>
<comment type="caution">
    <text evidence="2">The sequence shown here is derived from an EMBL/GenBank/DDBJ whole genome shotgun (WGS) entry which is preliminary data.</text>
</comment>
<feature type="transmembrane region" description="Helical" evidence="1">
    <location>
        <begin position="28"/>
        <end position="48"/>
    </location>
</feature>
<evidence type="ECO:0000313" key="2">
    <source>
        <dbReference type="EMBL" id="KAB2654908.1"/>
    </source>
</evidence>
<evidence type="ECO:0000313" key="3">
    <source>
        <dbReference type="Proteomes" id="UP000460650"/>
    </source>
</evidence>
<dbReference type="Proteomes" id="UP000460650">
    <property type="component" value="Unassembled WGS sequence"/>
</dbReference>
<dbReference type="RefSeq" id="WP_151648882.1">
    <property type="nucleotide sequence ID" value="NZ_WBVY01000009.1"/>
</dbReference>
<proteinExistence type="predicted"/>
<evidence type="ECO:0000256" key="1">
    <source>
        <dbReference type="SAM" id="Phobius"/>
    </source>
</evidence>
<dbReference type="AlphaFoldDB" id="A0A7V7VQK1"/>
<dbReference type="EMBL" id="WBVY01000009">
    <property type="protein sequence ID" value="KAB2654908.1"/>
    <property type="molecule type" value="Genomic_DNA"/>
</dbReference>
<reference evidence="2 3" key="1">
    <citation type="submission" date="2019-09" db="EMBL/GenBank/DDBJ databases">
        <title>Taxonomic organization of the family Brucellaceae based on a phylogenomic approach.</title>
        <authorList>
            <person name="Leclercq S."/>
            <person name="Cloeckaert A."/>
            <person name="Zygmunt M.S."/>
        </authorList>
    </citation>
    <scope>NUCLEOTIDE SEQUENCE [LARGE SCALE GENOMIC DNA]</scope>
    <source>
        <strain evidence="2 3">TA93</strain>
    </source>
</reference>
<keyword evidence="1" id="KW-0812">Transmembrane</keyword>
<name>A0A7V7VQK1_9HYPH</name>
<sequence length="73" mass="8148">MTQRPFPSYEEFWRRQVRMPPEDSANKYVGLFFAIPLLVVVAALVIWFGTNVVSGGTEIPDAEGGSMNEDTVL</sequence>
<keyword evidence="1" id="KW-1133">Transmembrane helix</keyword>
<accession>A0A7V7VQK1</accession>
<gene>
    <name evidence="2" type="ORF">F9K94_22895</name>
</gene>
<organism evidence="2 3">
    <name type="scientific">Brucella tritici</name>
    <dbReference type="NCBI Taxonomy" id="94626"/>
    <lineage>
        <taxon>Bacteria</taxon>
        <taxon>Pseudomonadati</taxon>
        <taxon>Pseudomonadota</taxon>
        <taxon>Alphaproteobacteria</taxon>
        <taxon>Hyphomicrobiales</taxon>
        <taxon>Brucellaceae</taxon>
        <taxon>Brucella/Ochrobactrum group</taxon>
        <taxon>Brucella</taxon>
    </lineage>
</organism>
<protein>
    <submittedName>
        <fullName evidence="2">Uncharacterized protein</fullName>
    </submittedName>
</protein>